<dbReference type="Gene3D" id="3.90.190.10">
    <property type="entry name" value="Protein tyrosine phosphatase superfamily"/>
    <property type="match status" value="1"/>
</dbReference>
<evidence type="ECO:0000256" key="1">
    <source>
        <dbReference type="SAM" id="MobiDB-lite"/>
    </source>
</evidence>
<feature type="compositionally biased region" description="Basic and acidic residues" evidence="1">
    <location>
        <begin position="122"/>
        <end position="132"/>
    </location>
</feature>
<feature type="region of interest" description="Disordered" evidence="1">
    <location>
        <begin position="122"/>
        <end position="142"/>
    </location>
</feature>
<dbReference type="OrthoDB" id="10253954at2759"/>
<organism evidence="3 4">
    <name type="scientific">Steinernema carpocapsae</name>
    <name type="common">Entomopathogenic nematode</name>
    <dbReference type="NCBI Taxonomy" id="34508"/>
    <lineage>
        <taxon>Eukaryota</taxon>
        <taxon>Metazoa</taxon>
        <taxon>Ecdysozoa</taxon>
        <taxon>Nematoda</taxon>
        <taxon>Chromadorea</taxon>
        <taxon>Rhabditida</taxon>
        <taxon>Tylenchina</taxon>
        <taxon>Panagrolaimomorpha</taxon>
        <taxon>Strongyloidoidea</taxon>
        <taxon>Steinernematidae</taxon>
        <taxon>Steinernema</taxon>
    </lineage>
</organism>
<dbReference type="STRING" id="34508.A0A4U5MDY7"/>
<dbReference type="PROSITE" id="PS50055">
    <property type="entry name" value="TYR_PHOSPHATASE_PTP"/>
    <property type="match status" value="1"/>
</dbReference>
<reference evidence="3 4" key="1">
    <citation type="journal article" date="2015" name="Genome Biol.">
        <title>Comparative genomics of Steinernema reveals deeply conserved gene regulatory networks.</title>
        <authorList>
            <person name="Dillman A.R."/>
            <person name="Macchietto M."/>
            <person name="Porter C.F."/>
            <person name="Rogers A."/>
            <person name="Williams B."/>
            <person name="Antoshechkin I."/>
            <person name="Lee M.M."/>
            <person name="Goodwin Z."/>
            <person name="Lu X."/>
            <person name="Lewis E.E."/>
            <person name="Goodrich-Blair H."/>
            <person name="Stock S.P."/>
            <person name="Adams B.J."/>
            <person name="Sternberg P.W."/>
            <person name="Mortazavi A."/>
        </authorList>
    </citation>
    <scope>NUCLEOTIDE SEQUENCE [LARGE SCALE GENOMIC DNA]</scope>
    <source>
        <strain evidence="3 4">ALL</strain>
    </source>
</reference>
<dbReference type="InterPro" id="IPR000242">
    <property type="entry name" value="PTP_cat"/>
</dbReference>
<accession>A0A4U5MDY7</accession>
<comment type="caution">
    <text evidence="3">The sequence shown here is derived from an EMBL/GenBank/DDBJ whole genome shotgun (WGS) entry which is preliminary data.</text>
</comment>
<dbReference type="PANTHER" id="PTHR46163:SF5">
    <property type="entry name" value="TYROSINE-PROTEIN PHOSPHATASE"/>
    <property type="match status" value="1"/>
</dbReference>
<dbReference type="GO" id="GO:0004725">
    <property type="term" value="F:protein tyrosine phosphatase activity"/>
    <property type="evidence" value="ECO:0007669"/>
    <property type="project" value="InterPro"/>
</dbReference>
<gene>
    <name evidence="3" type="ORF">L596_023540</name>
</gene>
<dbReference type="Pfam" id="PF00102">
    <property type="entry name" value="Y_phosphatase"/>
    <property type="match status" value="1"/>
</dbReference>
<evidence type="ECO:0000259" key="2">
    <source>
        <dbReference type="PROSITE" id="PS50055"/>
    </source>
</evidence>
<evidence type="ECO:0000313" key="3">
    <source>
        <dbReference type="EMBL" id="TKR67379.1"/>
    </source>
</evidence>
<dbReference type="AlphaFoldDB" id="A0A4U5MDY7"/>
<evidence type="ECO:0000313" key="4">
    <source>
        <dbReference type="Proteomes" id="UP000298663"/>
    </source>
</evidence>
<dbReference type="Proteomes" id="UP000298663">
    <property type="component" value="Unassembled WGS sequence"/>
</dbReference>
<dbReference type="PANTHER" id="PTHR46163">
    <property type="entry name" value="TYROSINE-PROTEIN PHOSPHATASE-RELATED"/>
    <property type="match status" value="1"/>
</dbReference>
<proteinExistence type="predicted"/>
<sequence>MQKTVRDFWRMLVQEKVGNIFMLCETVEEGKPKCEQYWPREVGCSMEWPGIIIRNVEVDGNDSTTITTTLEVSYKRRQVHIQASPMAYMAGQIGHGSFPPAEDIPLGVRTYGGPLFRRNRPYWDRGRSRDGDTNGAYRQRTSHGGCCPETQKYVLSSSRSIIAYLQAHRVFSDNPALLQKTQAFDFEYLNLLKSRESDSQEQIYSPVVPLNWIMQNPVVPPVLQPLRCHPTIYLPAPTYEKYENAFEKIA</sequence>
<dbReference type="InterPro" id="IPR029021">
    <property type="entry name" value="Prot-tyrosine_phosphatase-like"/>
</dbReference>
<dbReference type="EMBL" id="AZBU02000008">
    <property type="protein sequence ID" value="TKR67379.1"/>
    <property type="molecule type" value="Genomic_DNA"/>
</dbReference>
<reference evidence="3 4" key="2">
    <citation type="journal article" date="2019" name="G3 (Bethesda)">
        <title>Hybrid Assembly of the Genome of the Entomopathogenic Nematode Steinernema carpocapsae Identifies the X-Chromosome.</title>
        <authorList>
            <person name="Serra L."/>
            <person name="Macchietto M."/>
            <person name="Macias-Munoz A."/>
            <person name="McGill C.J."/>
            <person name="Rodriguez I.M."/>
            <person name="Rodriguez B."/>
            <person name="Murad R."/>
            <person name="Mortazavi A."/>
        </authorList>
    </citation>
    <scope>NUCLEOTIDE SEQUENCE [LARGE SCALE GENOMIC DNA]</scope>
    <source>
        <strain evidence="3 4">ALL</strain>
    </source>
</reference>
<dbReference type="SUPFAM" id="SSF52799">
    <property type="entry name" value="(Phosphotyrosine protein) phosphatases II"/>
    <property type="match status" value="1"/>
</dbReference>
<name>A0A4U5MDY7_STECR</name>
<protein>
    <recommendedName>
        <fullName evidence="2">Tyrosine-protein phosphatase domain-containing protein</fullName>
    </recommendedName>
</protein>
<feature type="domain" description="Tyrosine-protein phosphatase" evidence="2">
    <location>
        <begin position="1"/>
        <end position="105"/>
    </location>
</feature>
<dbReference type="InterPro" id="IPR052782">
    <property type="entry name" value="Oocyte-zygote_transition_reg"/>
</dbReference>
<keyword evidence="4" id="KW-1185">Reference proteome</keyword>